<feature type="transmembrane region" description="Helical" evidence="7">
    <location>
        <begin position="343"/>
        <end position="362"/>
    </location>
</feature>
<evidence type="ECO:0000313" key="8">
    <source>
        <dbReference type="EMBL" id="KAK4234291.1"/>
    </source>
</evidence>
<dbReference type="InterPro" id="IPR036259">
    <property type="entry name" value="MFS_trans_sf"/>
</dbReference>
<evidence type="ECO:0000256" key="6">
    <source>
        <dbReference type="ARBA" id="ARBA00023136"/>
    </source>
</evidence>
<dbReference type="SUPFAM" id="SSF103473">
    <property type="entry name" value="MFS general substrate transporter"/>
    <property type="match status" value="1"/>
</dbReference>
<feature type="transmembrane region" description="Helical" evidence="7">
    <location>
        <begin position="374"/>
        <end position="392"/>
    </location>
</feature>
<evidence type="ECO:0000256" key="1">
    <source>
        <dbReference type="ARBA" id="ARBA00004141"/>
    </source>
</evidence>
<dbReference type="PANTHER" id="PTHR23501">
    <property type="entry name" value="MAJOR FACILITATOR SUPERFAMILY"/>
    <property type="match status" value="1"/>
</dbReference>
<feature type="transmembrane region" description="Helical" evidence="7">
    <location>
        <begin position="134"/>
        <end position="156"/>
    </location>
</feature>
<keyword evidence="5 7" id="KW-1133">Transmembrane helix</keyword>
<dbReference type="PANTHER" id="PTHR23501:SF12">
    <property type="entry name" value="MAJOR FACILITATOR SUPERFAMILY (MFS) PROFILE DOMAIN-CONTAINING PROTEIN-RELATED"/>
    <property type="match status" value="1"/>
</dbReference>
<comment type="subcellular location">
    <subcellularLocation>
        <location evidence="1">Membrane</location>
        <topology evidence="1">Multi-pass membrane protein</topology>
    </subcellularLocation>
</comment>
<feature type="transmembrane region" description="Helical" evidence="7">
    <location>
        <begin position="205"/>
        <end position="231"/>
    </location>
</feature>
<dbReference type="Gene3D" id="1.20.1250.20">
    <property type="entry name" value="MFS general substrate transporter like domains"/>
    <property type="match status" value="1"/>
</dbReference>
<evidence type="ECO:0000256" key="4">
    <source>
        <dbReference type="ARBA" id="ARBA00022692"/>
    </source>
</evidence>
<keyword evidence="4 7" id="KW-0812">Transmembrane</keyword>
<evidence type="ECO:0000256" key="5">
    <source>
        <dbReference type="ARBA" id="ARBA00022989"/>
    </source>
</evidence>
<feature type="transmembrane region" description="Helical" evidence="7">
    <location>
        <begin position="162"/>
        <end position="184"/>
    </location>
</feature>
<reference evidence="8" key="2">
    <citation type="submission" date="2023-05" db="EMBL/GenBank/DDBJ databases">
        <authorList>
            <consortium name="Lawrence Berkeley National Laboratory"/>
            <person name="Steindorff A."/>
            <person name="Hensen N."/>
            <person name="Bonometti L."/>
            <person name="Westerberg I."/>
            <person name="Brannstrom I.O."/>
            <person name="Guillou S."/>
            <person name="Cros-Aarteil S."/>
            <person name="Calhoun S."/>
            <person name="Haridas S."/>
            <person name="Kuo A."/>
            <person name="Mondo S."/>
            <person name="Pangilinan J."/>
            <person name="Riley R."/>
            <person name="Labutti K."/>
            <person name="Andreopoulos B."/>
            <person name="Lipzen A."/>
            <person name="Chen C."/>
            <person name="Yanf M."/>
            <person name="Daum C."/>
            <person name="Ng V."/>
            <person name="Clum A."/>
            <person name="Ohm R."/>
            <person name="Martin F."/>
            <person name="Silar P."/>
            <person name="Natvig D."/>
            <person name="Lalanne C."/>
            <person name="Gautier V."/>
            <person name="Ament-Velasquez S.L."/>
            <person name="Kruys A."/>
            <person name="Hutchinson M.I."/>
            <person name="Powell A.J."/>
            <person name="Barry K."/>
            <person name="Miller A.N."/>
            <person name="Grigoriev I.V."/>
            <person name="Debuchy R."/>
            <person name="Gladieux P."/>
            <person name="Thoren M.H."/>
            <person name="Johannesson H."/>
        </authorList>
    </citation>
    <scope>NUCLEOTIDE SEQUENCE</scope>
    <source>
        <strain evidence="8">CBS 532.94</strain>
    </source>
</reference>
<feature type="transmembrane region" description="Helical" evidence="7">
    <location>
        <begin position="277"/>
        <end position="297"/>
    </location>
</feature>
<feature type="transmembrane region" description="Helical" evidence="7">
    <location>
        <begin position="465"/>
        <end position="483"/>
    </location>
</feature>
<evidence type="ECO:0000256" key="7">
    <source>
        <dbReference type="SAM" id="Phobius"/>
    </source>
</evidence>
<dbReference type="AlphaFoldDB" id="A0AAN7C2R0"/>
<evidence type="ECO:0000256" key="3">
    <source>
        <dbReference type="ARBA" id="ARBA00022448"/>
    </source>
</evidence>
<evidence type="ECO:0000313" key="9">
    <source>
        <dbReference type="Proteomes" id="UP001303760"/>
    </source>
</evidence>
<accession>A0AAN7C2R0</accession>
<proteinExistence type="inferred from homology"/>
<feature type="transmembrane region" description="Helical" evidence="7">
    <location>
        <begin position="103"/>
        <end position="122"/>
    </location>
</feature>
<dbReference type="GO" id="GO:0022857">
    <property type="term" value="F:transmembrane transporter activity"/>
    <property type="evidence" value="ECO:0007669"/>
    <property type="project" value="TreeGrafter"/>
</dbReference>
<feature type="transmembrane region" description="Helical" evidence="7">
    <location>
        <begin position="237"/>
        <end position="256"/>
    </location>
</feature>
<name>A0AAN7C2R0_9PEZI</name>
<keyword evidence="6 7" id="KW-0472">Membrane</keyword>
<comment type="similarity">
    <text evidence="2">Belongs to the major facilitator superfamily. TCR/Tet family.</text>
</comment>
<comment type="caution">
    <text evidence="8">The sequence shown here is derived from an EMBL/GenBank/DDBJ whole genome shotgun (WGS) entry which is preliminary data.</text>
</comment>
<protein>
    <submittedName>
        <fullName evidence="8">MFS general substrate transporter</fullName>
    </submittedName>
</protein>
<keyword evidence="9" id="KW-1185">Reference proteome</keyword>
<dbReference type="EMBL" id="MU860390">
    <property type="protein sequence ID" value="KAK4234291.1"/>
    <property type="molecule type" value="Genomic_DNA"/>
</dbReference>
<feature type="transmembrane region" description="Helical" evidence="7">
    <location>
        <begin position="317"/>
        <end position="336"/>
    </location>
</feature>
<dbReference type="GO" id="GO:0005886">
    <property type="term" value="C:plasma membrane"/>
    <property type="evidence" value="ECO:0007669"/>
    <property type="project" value="TreeGrafter"/>
</dbReference>
<keyword evidence="3" id="KW-0813">Transport</keyword>
<dbReference type="Proteomes" id="UP001303760">
    <property type="component" value="Unassembled WGS sequence"/>
</dbReference>
<organism evidence="8 9">
    <name type="scientific">Achaetomium macrosporum</name>
    <dbReference type="NCBI Taxonomy" id="79813"/>
    <lineage>
        <taxon>Eukaryota</taxon>
        <taxon>Fungi</taxon>
        <taxon>Dikarya</taxon>
        <taxon>Ascomycota</taxon>
        <taxon>Pezizomycotina</taxon>
        <taxon>Sordariomycetes</taxon>
        <taxon>Sordariomycetidae</taxon>
        <taxon>Sordariales</taxon>
        <taxon>Chaetomiaceae</taxon>
        <taxon>Achaetomium</taxon>
    </lineage>
</organism>
<sequence>MSVHSNPNGALQDQQEKAMTERKIVVACPASTADAILGTGVEISERTIRGIRWILICFAICSANMLYGLDRTIVADIQGAVSETFDNVTQLGWLGVGFTPGSTWVFIGCLVNFAAASALCGAAPNMNAMNVGRVWAGVGGAGMYLGTLNLSTILSSPREQPFYVGMTGFVYGSGCILGPIAFYLNLCIFAAPGTCWIDNMKSMDWLGTFVTAGVCGTFTVAFSFGGVLWAYSDGRTITLIVVRVVCTIAFAVTQRFSLLTGPVNWLFPCDFLTEPQLVLLYIIMACGGAALFVSVYYIPLYFQFVYGDTGVEAAVRLLPFICFYVATILFCGAAIARTGYHMVWFVFSGLCLTAGGTCMYTVRQDTPLSNIQGHSVLLGLGMMTLLIQFLNISQGSSQLVRLAIASAVFQTHALDGLKSILGRLGYSGQQIQAAVAGVRSHVLQDVSPEVRTQCLDVIVRTISRCWVLVIAAGALYTLCSLFLTQLGGRADGGLIFTAYWSGIRQRY</sequence>
<evidence type="ECO:0000256" key="2">
    <source>
        <dbReference type="ARBA" id="ARBA00007520"/>
    </source>
</evidence>
<feature type="transmembrane region" description="Helical" evidence="7">
    <location>
        <begin position="51"/>
        <end position="69"/>
    </location>
</feature>
<reference evidence="8" key="1">
    <citation type="journal article" date="2023" name="Mol. Phylogenet. Evol.">
        <title>Genome-scale phylogeny and comparative genomics of the fungal order Sordariales.</title>
        <authorList>
            <person name="Hensen N."/>
            <person name="Bonometti L."/>
            <person name="Westerberg I."/>
            <person name="Brannstrom I.O."/>
            <person name="Guillou S."/>
            <person name="Cros-Aarteil S."/>
            <person name="Calhoun S."/>
            <person name="Haridas S."/>
            <person name="Kuo A."/>
            <person name="Mondo S."/>
            <person name="Pangilinan J."/>
            <person name="Riley R."/>
            <person name="LaButti K."/>
            <person name="Andreopoulos B."/>
            <person name="Lipzen A."/>
            <person name="Chen C."/>
            <person name="Yan M."/>
            <person name="Daum C."/>
            <person name="Ng V."/>
            <person name="Clum A."/>
            <person name="Steindorff A."/>
            <person name="Ohm R.A."/>
            <person name="Martin F."/>
            <person name="Silar P."/>
            <person name="Natvig D.O."/>
            <person name="Lalanne C."/>
            <person name="Gautier V."/>
            <person name="Ament-Velasquez S.L."/>
            <person name="Kruys A."/>
            <person name="Hutchinson M.I."/>
            <person name="Powell A.J."/>
            <person name="Barry K."/>
            <person name="Miller A.N."/>
            <person name="Grigoriev I.V."/>
            <person name="Debuchy R."/>
            <person name="Gladieux P."/>
            <person name="Hiltunen Thoren M."/>
            <person name="Johannesson H."/>
        </authorList>
    </citation>
    <scope>NUCLEOTIDE SEQUENCE</scope>
    <source>
        <strain evidence="8">CBS 532.94</strain>
    </source>
</reference>
<gene>
    <name evidence="8" type="ORF">C8A03DRAFT_47342</name>
</gene>